<protein>
    <submittedName>
        <fullName evidence="1">Uncharacterized protein</fullName>
    </submittedName>
</protein>
<proteinExistence type="predicted"/>
<dbReference type="AlphaFoldDB" id="A0A2P2J0J8"/>
<organism evidence="1">
    <name type="scientific">Rhizophora mucronata</name>
    <name type="common">Asiatic mangrove</name>
    <dbReference type="NCBI Taxonomy" id="61149"/>
    <lineage>
        <taxon>Eukaryota</taxon>
        <taxon>Viridiplantae</taxon>
        <taxon>Streptophyta</taxon>
        <taxon>Embryophyta</taxon>
        <taxon>Tracheophyta</taxon>
        <taxon>Spermatophyta</taxon>
        <taxon>Magnoliopsida</taxon>
        <taxon>eudicotyledons</taxon>
        <taxon>Gunneridae</taxon>
        <taxon>Pentapetalae</taxon>
        <taxon>rosids</taxon>
        <taxon>fabids</taxon>
        <taxon>Malpighiales</taxon>
        <taxon>Rhizophoraceae</taxon>
        <taxon>Rhizophora</taxon>
    </lineage>
</organism>
<evidence type="ECO:0000313" key="1">
    <source>
        <dbReference type="EMBL" id="MBW86983.1"/>
    </source>
</evidence>
<dbReference type="EMBL" id="GGEC01006500">
    <property type="protein sequence ID" value="MBW86983.1"/>
    <property type="molecule type" value="Transcribed_RNA"/>
</dbReference>
<accession>A0A2P2J0J8</accession>
<sequence>MRHKYIFLFQFKQGKKEFNCSDHTILYD</sequence>
<reference evidence="1" key="1">
    <citation type="submission" date="2018-02" db="EMBL/GenBank/DDBJ databases">
        <title>Rhizophora mucronata_Transcriptome.</title>
        <authorList>
            <person name="Meera S.P."/>
            <person name="Sreeshan A."/>
            <person name="Augustine A."/>
        </authorList>
    </citation>
    <scope>NUCLEOTIDE SEQUENCE</scope>
    <source>
        <tissue evidence="1">Leaf</tissue>
    </source>
</reference>
<name>A0A2P2J0J8_RHIMU</name>